<dbReference type="EMBL" id="BGPR01000107">
    <property type="protein sequence ID" value="GBL94951.1"/>
    <property type="molecule type" value="Genomic_DNA"/>
</dbReference>
<accession>A0A4Y2BRV9</accession>
<protein>
    <submittedName>
        <fullName evidence="1">Uncharacterized protein</fullName>
    </submittedName>
</protein>
<organism evidence="1 2">
    <name type="scientific">Araneus ventricosus</name>
    <name type="common">Orbweaver spider</name>
    <name type="synonym">Epeira ventricosa</name>
    <dbReference type="NCBI Taxonomy" id="182803"/>
    <lineage>
        <taxon>Eukaryota</taxon>
        <taxon>Metazoa</taxon>
        <taxon>Ecdysozoa</taxon>
        <taxon>Arthropoda</taxon>
        <taxon>Chelicerata</taxon>
        <taxon>Arachnida</taxon>
        <taxon>Araneae</taxon>
        <taxon>Araneomorphae</taxon>
        <taxon>Entelegynae</taxon>
        <taxon>Araneoidea</taxon>
        <taxon>Araneidae</taxon>
        <taxon>Araneus</taxon>
    </lineage>
</organism>
<reference evidence="1 2" key="1">
    <citation type="journal article" date="2019" name="Sci. Rep.">
        <title>Orb-weaving spider Araneus ventricosus genome elucidates the spidroin gene catalogue.</title>
        <authorList>
            <person name="Kono N."/>
            <person name="Nakamura H."/>
            <person name="Ohtoshi R."/>
            <person name="Moran D.A.P."/>
            <person name="Shinohara A."/>
            <person name="Yoshida Y."/>
            <person name="Fujiwara M."/>
            <person name="Mori M."/>
            <person name="Tomita M."/>
            <person name="Arakawa K."/>
        </authorList>
    </citation>
    <scope>NUCLEOTIDE SEQUENCE [LARGE SCALE GENOMIC DNA]</scope>
</reference>
<name>A0A4Y2BRV9_ARAVE</name>
<proteinExistence type="predicted"/>
<keyword evidence="2" id="KW-1185">Reference proteome</keyword>
<evidence type="ECO:0000313" key="1">
    <source>
        <dbReference type="EMBL" id="GBL94951.1"/>
    </source>
</evidence>
<dbReference type="AlphaFoldDB" id="A0A4Y2BRV9"/>
<sequence length="105" mass="11711">MILSLKDRALLVKLFDKNGDCAAIALRKFRTLKGLRSVSGPMTAFGLKKMIDKFEESGLFNLKCGRGRKAIASTSVEDVATATRNFSGRTTGRQRRVVRLSIYRK</sequence>
<dbReference type="Proteomes" id="UP000499080">
    <property type="component" value="Unassembled WGS sequence"/>
</dbReference>
<gene>
    <name evidence="1" type="ORF">AVEN_187466_1</name>
</gene>
<dbReference type="OrthoDB" id="9979538at2759"/>
<comment type="caution">
    <text evidence="1">The sequence shown here is derived from an EMBL/GenBank/DDBJ whole genome shotgun (WGS) entry which is preliminary data.</text>
</comment>
<evidence type="ECO:0000313" key="2">
    <source>
        <dbReference type="Proteomes" id="UP000499080"/>
    </source>
</evidence>